<evidence type="ECO:0000313" key="1">
    <source>
        <dbReference type="EMBL" id="OLP94573.1"/>
    </source>
</evidence>
<dbReference type="Proteomes" id="UP000186817">
    <property type="component" value="Unassembled WGS sequence"/>
</dbReference>
<dbReference type="EMBL" id="LSRX01000537">
    <property type="protein sequence ID" value="OLP94573.1"/>
    <property type="molecule type" value="Genomic_DNA"/>
</dbReference>
<name>A0A1Q9DHC4_SYMMI</name>
<dbReference type="OrthoDB" id="5835829at2759"/>
<gene>
    <name evidence="1" type="ORF">AK812_SmicGene23408</name>
</gene>
<accession>A0A1Q9DHC4</accession>
<comment type="caution">
    <text evidence="1">The sequence shown here is derived from an EMBL/GenBank/DDBJ whole genome shotgun (WGS) entry which is preliminary data.</text>
</comment>
<protein>
    <submittedName>
        <fullName evidence="1">Uncharacterized protein</fullName>
    </submittedName>
</protein>
<dbReference type="AlphaFoldDB" id="A0A1Q9DHC4"/>
<evidence type="ECO:0000313" key="2">
    <source>
        <dbReference type="Proteomes" id="UP000186817"/>
    </source>
</evidence>
<keyword evidence="2" id="KW-1185">Reference proteome</keyword>
<sequence>MLLKAHFVEKAVLAGAWLNVSSPEILQRMAAAQSSGVRDVLRSALAFDDYNGLLEAIHFINQVDVKAVIQKNRFSSPARGWRDVLFLEFSSGIASKFQTPAEIVRLLQEVASSEAMRERAAAVKEECRKFSGEHAFVEFIREKALMPA</sequence>
<reference evidence="1 2" key="1">
    <citation type="submission" date="2016-02" db="EMBL/GenBank/DDBJ databases">
        <title>Genome analysis of coral dinoflagellate symbionts highlights evolutionary adaptations to a symbiotic lifestyle.</title>
        <authorList>
            <person name="Aranda M."/>
            <person name="Li Y."/>
            <person name="Liew Y.J."/>
            <person name="Baumgarten S."/>
            <person name="Simakov O."/>
            <person name="Wilson M."/>
            <person name="Piel J."/>
            <person name="Ashoor H."/>
            <person name="Bougouffa S."/>
            <person name="Bajic V.B."/>
            <person name="Ryu T."/>
            <person name="Ravasi T."/>
            <person name="Bayer T."/>
            <person name="Micklem G."/>
            <person name="Kim H."/>
            <person name="Bhak J."/>
            <person name="Lajeunesse T.C."/>
            <person name="Voolstra C.R."/>
        </authorList>
    </citation>
    <scope>NUCLEOTIDE SEQUENCE [LARGE SCALE GENOMIC DNA]</scope>
    <source>
        <strain evidence="1 2">CCMP2467</strain>
    </source>
</reference>
<proteinExistence type="predicted"/>
<organism evidence="1 2">
    <name type="scientific">Symbiodinium microadriaticum</name>
    <name type="common">Dinoflagellate</name>
    <name type="synonym">Zooxanthella microadriatica</name>
    <dbReference type="NCBI Taxonomy" id="2951"/>
    <lineage>
        <taxon>Eukaryota</taxon>
        <taxon>Sar</taxon>
        <taxon>Alveolata</taxon>
        <taxon>Dinophyceae</taxon>
        <taxon>Suessiales</taxon>
        <taxon>Symbiodiniaceae</taxon>
        <taxon>Symbiodinium</taxon>
    </lineage>
</organism>